<dbReference type="Proteomes" id="UP000494102">
    <property type="component" value="Unassembled WGS sequence"/>
</dbReference>
<protein>
    <recommendedName>
        <fullName evidence="3">UDP-glucose 4-epimerase</fullName>
    </recommendedName>
</protein>
<dbReference type="RefSeq" id="WP_013591474.1">
    <property type="nucleotide sequence ID" value="NZ_CADILN010000014.1"/>
</dbReference>
<evidence type="ECO:0000313" key="1">
    <source>
        <dbReference type="EMBL" id="CAB4052408.1"/>
    </source>
</evidence>
<organism evidence="1 2">
    <name type="scientific">Paraburkholderia phenoliruptrix</name>
    <dbReference type="NCBI Taxonomy" id="252970"/>
    <lineage>
        <taxon>Bacteria</taxon>
        <taxon>Pseudomonadati</taxon>
        <taxon>Pseudomonadota</taxon>
        <taxon>Betaproteobacteria</taxon>
        <taxon>Burkholderiales</taxon>
        <taxon>Burkholderiaceae</taxon>
        <taxon>Paraburkholderia</taxon>
    </lineage>
</organism>
<dbReference type="AlphaFoldDB" id="A0A6J5KF09"/>
<gene>
    <name evidence="1" type="ORF">LMG9964_06098</name>
</gene>
<dbReference type="GeneID" id="27800300"/>
<dbReference type="EMBL" id="CADILN010000014">
    <property type="protein sequence ID" value="CAB4052408.1"/>
    <property type="molecule type" value="Genomic_DNA"/>
</dbReference>
<accession>A0A6J5KF09</accession>
<reference evidence="1 2" key="1">
    <citation type="submission" date="2020-04" db="EMBL/GenBank/DDBJ databases">
        <authorList>
            <person name="De Canck E."/>
        </authorList>
    </citation>
    <scope>NUCLEOTIDE SEQUENCE [LARGE SCALE GENOMIC DNA]</scope>
    <source>
        <strain evidence="1 2">LMG 9964</strain>
    </source>
</reference>
<evidence type="ECO:0008006" key="3">
    <source>
        <dbReference type="Google" id="ProtNLM"/>
    </source>
</evidence>
<name>A0A6J5KF09_9BURK</name>
<sequence length="99" mass="10517">MTISGNVGDGDWSVVATTHRAAGGFDCLVKLSHHTPQGVFKHEFMHSGTFPTEHQAILAGLGEGMDWVRLKMSNTLSVQPCALPAEPAPPGQPAQPDIE</sequence>
<evidence type="ECO:0000313" key="2">
    <source>
        <dbReference type="Proteomes" id="UP000494102"/>
    </source>
</evidence>
<proteinExistence type="predicted"/>